<keyword evidence="2" id="KW-0812">Transmembrane</keyword>
<dbReference type="WBParaSite" id="PTRK_0001087900.1">
    <property type="protein sequence ID" value="PTRK_0001087900.1"/>
    <property type="gene ID" value="PTRK_0001087900"/>
</dbReference>
<feature type="compositionally biased region" description="Acidic residues" evidence="1">
    <location>
        <begin position="216"/>
        <end position="225"/>
    </location>
</feature>
<proteinExistence type="predicted"/>
<protein>
    <submittedName>
        <fullName evidence="4">Uncharacterized protein</fullName>
    </submittedName>
</protein>
<reference evidence="4" key="1">
    <citation type="submission" date="2017-02" db="UniProtKB">
        <authorList>
            <consortium name="WormBaseParasite"/>
        </authorList>
    </citation>
    <scope>IDENTIFICATION</scope>
</reference>
<name>A0A0N4ZQT8_PARTI</name>
<feature type="transmembrane region" description="Helical" evidence="2">
    <location>
        <begin position="56"/>
        <end position="79"/>
    </location>
</feature>
<dbReference type="AlphaFoldDB" id="A0A0N4ZQT8"/>
<feature type="compositionally biased region" description="Polar residues" evidence="1">
    <location>
        <begin position="228"/>
        <end position="238"/>
    </location>
</feature>
<evidence type="ECO:0000313" key="3">
    <source>
        <dbReference type="Proteomes" id="UP000038045"/>
    </source>
</evidence>
<keyword evidence="3" id="KW-1185">Reference proteome</keyword>
<dbReference type="Proteomes" id="UP000038045">
    <property type="component" value="Unplaced"/>
</dbReference>
<organism evidence="3 4">
    <name type="scientific">Parastrongyloides trichosuri</name>
    <name type="common">Possum-specific nematode worm</name>
    <dbReference type="NCBI Taxonomy" id="131310"/>
    <lineage>
        <taxon>Eukaryota</taxon>
        <taxon>Metazoa</taxon>
        <taxon>Ecdysozoa</taxon>
        <taxon>Nematoda</taxon>
        <taxon>Chromadorea</taxon>
        <taxon>Rhabditida</taxon>
        <taxon>Tylenchina</taxon>
        <taxon>Panagrolaimomorpha</taxon>
        <taxon>Strongyloidoidea</taxon>
        <taxon>Strongyloididae</taxon>
        <taxon>Parastrongyloides</taxon>
    </lineage>
</organism>
<evidence type="ECO:0000256" key="1">
    <source>
        <dbReference type="SAM" id="MobiDB-lite"/>
    </source>
</evidence>
<keyword evidence="2" id="KW-0472">Membrane</keyword>
<keyword evidence="2" id="KW-1133">Transmembrane helix</keyword>
<evidence type="ECO:0000256" key="2">
    <source>
        <dbReference type="SAM" id="Phobius"/>
    </source>
</evidence>
<sequence>MIDYSEKCSLNAISEISTSESFLSSLEIVINGRKDPQFIPYFRKMLSPLPEPIGNFLFYLIIYLHFHLLMLLIVLRLIVEHYIVKIDKINKFQERFQNIEDIVKKGGDIIHNSFSSLIGMNIVTPSELVLEENNLVQINKYKSLPLLPTINECENEFFQDVSSSSDINGKKRSQSVPKILVNELVNLNCKESVIMVSDIKGSPYVDVIKDQRIIESEDESLEDSNSETVESIHTSCEV</sequence>
<feature type="region of interest" description="Disordered" evidence="1">
    <location>
        <begin position="216"/>
        <end position="238"/>
    </location>
</feature>
<evidence type="ECO:0000313" key="4">
    <source>
        <dbReference type="WBParaSite" id="PTRK_0001087900.1"/>
    </source>
</evidence>
<accession>A0A0N4ZQT8</accession>